<gene>
    <name evidence="2" type="ORF">A3Q56_05587</name>
</gene>
<dbReference type="EMBL" id="LWCA01000863">
    <property type="protein sequence ID" value="OAF66670.1"/>
    <property type="molecule type" value="Genomic_DNA"/>
</dbReference>
<name>A0A177AXS5_9BILA</name>
<dbReference type="GO" id="GO:0016192">
    <property type="term" value="P:vesicle-mediated transport"/>
    <property type="evidence" value="ECO:0007669"/>
    <property type="project" value="InterPro"/>
</dbReference>
<dbReference type="Gene3D" id="3.90.830.10">
    <property type="entry name" value="Syntaxin Binding Protein 1, Chain A, domain 2"/>
    <property type="match status" value="1"/>
</dbReference>
<proteinExistence type="inferred from homology"/>
<dbReference type="PIRSF" id="PIRSF005715">
    <property type="entry name" value="VPS45_Sec1"/>
    <property type="match status" value="1"/>
</dbReference>
<evidence type="ECO:0000256" key="1">
    <source>
        <dbReference type="ARBA" id="ARBA00009884"/>
    </source>
</evidence>
<dbReference type="AlphaFoldDB" id="A0A177AXS5"/>
<dbReference type="InterPro" id="IPR001619">
    <property type="entry name" value="Sec1-like"/>
</dbReference>
<accession>A0A177AXS5</accession>
<dbReference type="Gene3D" id="3.40.50.1910">
    <property type="match status" value="2"/>
</dbReference>
<dbReference type="SUPFAM" id="SSF56815">
    <property type="entry name" value="Sec1/munc18-like (SM) proteins"/>
    <property type="match status" value="1"/>
</dbReference>
<dbReference type="Gene3D" id="1.25.40.60">
    <property type="match status" value="1"/>
</dbReference>
<dbReference type="Pfam" id="PF00995">
    <property type="entry name" value="Sec1"/>
    <property type="match status" value="1"/>
</dbReference>
<evidence type="ECO:0000313" key="2">
    <source>
        <dbReference type="EMBL" id="OAF66670.1"/>
    </source>
</evidence>
<dbReference type="OrthoDB" id="2228at2759"/>
<dbReference type="InterPro" id="IPR036045">
    <property type="entry name" value="Sec1-like_sf"/>
</dbReference>
<dbReference type="PANTHER" id="PTHR11679">
    <property type="entry name" value="VESICLE PROTEIN SORTING-ASSOCIATED"/>
    <property type="match status" value="1"/>
</dbReference>
<dbReference type="InterPro" id="IPR043127">
    <property type="entry name" value="Sec-1-like_dom3a"/>
</dbReference>
<dbReference type="InterPro" id="IPR027482">
    <property type="entry name" value="Sec1-like_dom2"/>
</dbReference>
<comment type="similarity">
    <text evidence="1">Belongs to the STXBP/unc-18/SEC1 family.</text>
</comment>
<sequence length="441" mass="51589">MEFAHILQQKLDAYRADDHTMGTLPNKDKSQFLILDRGFDLITPLMHEISLQAFVNEFLPIKDSLFTYEVRNNNVPQKKEFLLNESDNLWVDYRHKPIYFYAKEINKLLKQFSDDKKLKSKKNTSVNDVSQMIKNMPQYQKEMNKYSAHLKIAEISLDKMHSLKNYILYQQNLATGYDVNESKINDPLRYVREMLSDQTLENFDKIKLILLTILSKETITKEVLDRICEHINLSEKEEKIILDFELLGVPIIKRDKNKKVLEHKNVLLKTISISLENSRLTRQTNIDVDKERVSILSQFYPNYTTKKPPMTFGVRKAKSYVENDMCRWVPNVKDIVEQAVNEKLDKRKFPILRNISRNFSSGQQAISVRYGQWHNKEQSQKSGLRLIIFIIGGVTFSEIRSIYEIINNNSNNFDIVIGSDMILQHNKIISSIMDLGSVQNN</sequence>
<organism evidence="2 3">
    <name type="scientific">Intoshia linei</name>
    <dbReference type="NCBI Taxonomy" id="1819745"/>
    <lineage>
        <taxon>Eukaryota</taxon>
        <taxon>Metazoa</taxon>
        <taxon>Spiralia</taxon>
        <taxon>Lophotrochozoa</taxon>
        <taxon>Mesozoa</taxon>
        <taxon>Orthonectida</taxon>
        <taxon>Rhopaluridae</taxon>
        <taxon>Intoshia</taxon>
    </lineage>
</organism>
<dbReference type="Proteomes" id="UP000078046">
    <property type="component" value="Unassembled WGS sequence"/>
</dbReference>
<evidence type="ECO:0000313" key="3">
    <source>
        <dbReference type="Proteomes" id="UP000078046"/>
    </source>
</evidence>
<comment type="caution">
    <text evidence="2">The sequence shown here is derived from an EMBL/GenBank/DDBJ whole genome shotgun (WGS) entry which is preliminary data.</text>
</comment>
<protein>
    <submittedName>
        <fullName evidence="2">Protein unc-18</fullName>
    </submittedName>
</protein>
<reference evidence="2 3" key="1">
    <citation type="submission" date="2016-04" db="EMBL/GenBank/DDBJ databases">
        <title>The genome of Intoshia linei affirms orthonectids as highly simplified spiralians.</title>
        <authorList>
            <person name="Mikhailov K.V."/>
            <person name="Slusarev G.S."/>
            <person name="Nikitin M.A."/>
            <person name="Logacheva M.D."/>
            <person name="Penin A."/>
            <person name="Aleoshin V."/>
            <person name="Panchin Y.V."/>
        </authorList>
    </citation>
    <scope>NUCLEOTIDE SEQUENCE [LARGE SCALE GENOMIC DNA]</scope>
    <source>
        <strain evidence="2">Intl2013</strain>
        <tissue evidence="2">Whole animal</tissue>
    </source>
</reference>
<keyword evidence="3" id="KW-1185">Reference proteome</keyword>